<feature type="transmembrane region" description="Helical" evidence="1">
    <location>
        <begin position="209"/>
        <end position="230"/>
    </location>
</feature>
<keyword evidence="1" id="KW-0472">Membrane</keyword>
<feature type="transmembrane region" description="Helical" evidence="1">
    <location>
        <begin position="155"/>
        <end position="178"/>
    </location>
</feature>
<keyword evidence="1" id="KW-0812">Transmembrane</keyword>
<evidence type="ECO:0000313" key="2">
    <source>
        <dbReference type="EMBL" id="MBK1813313.1"/>
    </source>
</evidence>
<feature type="transmembrane region" description="Helical" evidence="1">
    <location>
        <begin position="21"/>
        <end position="42"/>
    </location>
</feature>
<evidence type="ECO:0000313" key="3">
    <source>
        <dbReference type="Proteomes" id="UP000596739"/>
    </source>
</evidence>
<name>A0ABS1EVE6_9CLOT</name>
<evidence type="ECO:0000256" key="1">
    <source>
        <dbReference type="SAM" id="Phobius"/>
    </source>
</evidence>
<protein>
    <submittedName>
        <fullName evidence="2">ABC transporter permease</fullName>
    </submittedName>
</protein>
<feature type="transmembrane region" description="Helical" evidence="1">
    <location>
        <begin position="124"/>
        <end position="148"/>
    </location>
</feature>
<organism evidence="2 3">
    <name type="scientific">Clostridium yunnanense</name>
    <dbReference type="NCBI Taxonomy" id="2800325"/>
    <lineage>
        <taxon>Bacteria</taxon>
        <taxon>Bacillati</taxon>
        <taxon>Bacillota</taxon>
        <taxon>Clostridia</taxon>
        <taxon>Eubacteriales</taxon>
        <taxon>Clostridiaceae</taxon>
        <taxon>Clostridium</taxon>
    </lineage>
</organism>
<reference evidence="3" key="1">
    <citation type="submission" date="2021-01" db="EMBL/GenBank/DDBJ databases">
        <title>Genome public.</title>
        <authorList>
            <person name="Liu C."/>
            <person name="Sun Q."/>
        </authorList>
    </citation>
    <scope>NUCLEOTIDE SEQUENCE [LARGE SCALE GENOMIC DNA]</scope>
    <source>
        <strain evidence="3">YIM B02505</strain>
    </source>
</reference>
<proteinExistence type="predicted"/>
<feature type="transmembrane region" description="Helical" evidence="1">
    <location>
        <begin position="93"/>
        <end position="112"/>
    </location>
</feature>
<dbReference type="RefSeq" id="WP_200273308.1">
    <property type="nucleotide sequence ID" value="NZ_JAENHN010000059.1"/>
</dbReference>
<keyword evidence="3" id="KW-1185">Reference proteome</keyword>
<accession>A0ABS1EVE6</accession>
<dbReference type="EMBL" id="JAENHN010000059">
    <property type="protein sequence ID" value="MBK1813313.1"/>
    <property type="molecule type" value="Genomic_DNA"/>
</dbReference>
<dbReference type="Proteomes" id="UP000596739">
    <property type="component" value="Unassembled WGS sequence"/>
</dbReference>
<sequence length="235" mass="26830">MDRLLKVATLEIKRKRFMRELITALVTLCVLSFLSYYVSVYFSSELHLSTIPETFLQTIPYIILVLSSILLTQEFSNKTDKMIFTGIFRREEIIISKLISIIFISVICLAFYELTEVLGRTFEIGALLTHLCTFLIYSFTIGSFILMISTITSNLIITGVIGYVLYFDLILVLFTQALESKKSEVLSKVIEQLPFYIANTGFFAGHYTFYQGIIMISCGLLFFVITCVIINKKSL</sequence>
<keyword evidence="1" id="KW-1133">Transmembrane helix</keyword>
<feature type="transmembrane region" description="Helical" evidence="1">
    <location>
        <begin position="54"/>
        <end position="72"/>
    </location>
</feature>
<comment type="caution">
    <text evidence="2">The sequence shown here is derived from an EMBL/GenBank/DDBJ whole genome shotgun (WGS) entry which is preliminary data.</text>
</comment>
<gene>
    <name evidence="2" type="ORF">JHL18_22075</name>
</gene>